<sequence length="132" mass="15066">MAIVSRLAPQKGLIRTGSETCVTFSGHVKKPHSANQKQSTRSWPRERRRLDQPLNLRRIFSDGNIKEHHSPHMNPLSARKLPRLRNILRKLLVCIRPPRILTRIPYASHITGATLFSVSLLYTGVWTLDLDG</sequence>
<reference evidence="3" key="1">
    <citation type="journal article" date="2020" name="Stud. Mycol.">
        <title>101 Dothideomycetes genomes: a test case for predicting lifestyles and emergence of pathogens.</title>
        <authorList>
            <person name="Haridas S."/>
            <person name="Albert R."/>
            <person name="Binder M."/>
            <person name="Bloem J."/>
            <person name="Labutti K."/>
            <person name="Salamov A."/>
            <person name="Andreopoulos B."/>
            <person name="Baker S."/>
            <person name="Barry K."/>
            <person name="Bills G."/>
            <person name="Bluhm B."/>
            <person name="Cannon C."/>
            <person name="Castanera R."/>
            <person name="Culley D."/>
            <person name="Daum C."/>
            <person name="Ezra D."/>
            <person name="Gonzalez J."/>
            <person name="Henrissat B."/>
            <person name="Kuo A."/>
            <person name="Liang C."/>
            <person name="Lipzen A."/>
            <person name="Lutzoni F."/>
            <person name="Magnuson J."/>
            <person name="Mondo S."/>
            <person name="Nolan M."/>
            <person name="Ohm R."/>
            <person name="Pangilinan J."/>
            <person name="Park H.-J."/>
            <person name="Ramirez L."/>
            <person name="Alfaro M."/>
            <person name="Sun H."/>
            <person name="Tritt A."/>
            <person name="Yoshinaga Y."/>
            <person name="Zwiers L.-H."/>
            <person name="Turgeon B."/>
            <person name="Goodwin S."/>
            <person name="Spatafora J."/>
            <person name="Crous P."/>
            <person name="Grigoriev I."/>
        </authorList>
    </citation>
    <scope>NUCLEOTIDE SEQUENCE</scope>
    <source>
        <strain evidence="3">CBS 279.74</strain>
    </source>
</reference>
<keyword evidence="2" id="KW-0812">Transmembrane</keyword>
<keyword evidence="4" id="KW-1185">Reference proteome</keyword>
<gene>
    <name evidence="3" type="ORF">K504DRAFT_505634</name>
</gene>
<evidence type="ECO:0000313" key="3">
    <source>
        <dbReference type="EMBL" id="KAF2705910.1"/>
    </source>
</evidence>
<feature type="transmembrane region" description="Helical" evidence="2">
    <location>
        <begin position="106"/>
        <end position="128"/>
    </location>
</feature>
<keyword evidence="2" id="KW-0472">Membrane</keyword>
<organism evidence="3 4">
    <name type="scientific">Pleomassaria siparia CBS 279.74</name>
    <dbReference type="NCBI Taxonomy" id="1314801"/>
    <lineage>
        <taxon>Eukaryota</taxon>
        <taxon>Fungi</taxon>
        <taxon>Dikarya</taxon>
        <taxon>Ascomycota</taxon>
        <taxon>Pezizomycotina</taxon>
        <taxon>Dothideomycetes</taxon>
        <taxon>Pleosporomycetidae</taxon>
        <taxon>Pleosporales</taxon>
        <taxon>Pleomassariaceae</taxon>
        <taxon>Pleomassaria</taxon>
    </lineage>
</organism>
<dbReference type="EMBL" id="MU005777">
    <property type="protein sequence ID" value="KAF2705910.1"/>
    <property type="molecule type" value="Genomic_DNA"/>
</dbReference>
<name>A0A6G1JZJ9_9PLEO</name>
<keyword evidence="2" id="KW-1133">Transmembrane helix</keyword>
<evidence type="ECO:0000313" key="4">
    <source>
        <dbReference type="Proteomes" id="UP000799428"/>
    </source>
</evidence>
<evidence type="ECO:0000256" key="1">
    <source>
        <dbReference type="SAM" id="MobiDB-lite"/>
    </source>
</evidence>
<feature type="region of interest" description="Disordered" evidence="1">
    <location>
        <begin position="28"/>
        <end position="47"/>
    </location>
</feature>
<evidence type="ECO:0000256" key="2">
    <source>
        <dbReference type="SAM" id="Phobius"/>
    </source>
</evidence>
<proteinExistence type="predicted"/>
<dbReference type="AlphaFoldDB" id="A0A6G1JZJ9"/>
<protein>
    <submittedName>
        <fullName evidence="3">Uncharacterized protein</fullName>
    </submittedName>
</protein>
<accession>A0A6G1JZJ9</accession>
<dbReference type="Proteomes" id="UP000799428">
    <property type="component" value="Unassembled WGS sequence"/>
</dbReference>
<feature type="compositionally biased region" description="Polar residues" evidence="1">
    <location>
        <begin position="33"/>
        <end position="42"/>
    </location>
</feature>